<dbReference type="RefSeq" id="WP_183266936.1">
    <property type="nucleotide sequence ID" value="NZ_JACHFJ010000010.1"/>
</dbReference>
<protein>
    <submittedName>
        <fullName evidence="2">Uncharacterized protein</fullName>
    </submittedName>
</protein>
<dbReference type="Proteomes" id="UP000553706">
    <property type="component" value="Unassembled WGS sequence"/>
</dbReference>
<dbReference type="EMBL" id="JACHFJ010000010">
    <property type="protein sequence ID" value="MBB5373923.1"/>
    <property type="molecule type" value="Genomic_DNA"/>
</dbReference>
<dbReference type="AlphaFoldDB" id="A0A840VDI8"/>
<accession>A0A840VDI8</accession>
<name>A0A840VDI8_9PROT</name>
<keyword evidence="3" id="KW-1185">Reference proteome</keyword>
<gene>
    <name evidence="2" type="ORF">HNP71_002190</name>
</gene>
<comment type="caution">
    <text evidence="2">The sequence shown here is derived from an EMBL/GenBank/DDBJ whole genome shotgun (WGS) entry which is preliminary data.</text>
</comment>
<feature type="signal peptide" evidence="1">
    <location>
        <begin position="1"/>
        <end position="23"/>
    </location>
</feature>
<keyword evidence="1" id="KW-0732">Signal</keyword>
<reference evidence="2 3" key="1">
    <citation type="submission" date="2020-08" db="EMBL/GenBank/DDBJ databases">
        <title>Genomic Encyclopedia of Type Strains, Phase IV (KMG-IV): sequencing the most valuable type-strain genomes for metagenomic binning, comparative biology and taxonomic classification.</title>
        <authorList>
            <person name="Goeker M."/>
        </authorList>
    </citation>
    <scope>NUCLEOTIDE SEQUENCE [LARGE SCALE GENOMIC DNA]</scope>
    <source>
        <strain evidence="2 3">DSM 27026</strain>
    </source>
</reference>
<evidence type="ECO:0000313" key="2">
    <source>
        <dbReference type="EMBL" id="MBB5373923.1"/>
    </source>
</evidence>
<organism evidence="2 3">
    <name type="scientific">Acidocella aromatica</name>
    <dbReference type="NCBI Taxonomy" id="1303579"/>
    <lineage>
        <taxon>Bacteria</taxon>
        <taxon>Pseudomonadati</taxon>
        <taxon>Pseudomonadota</taxon>
        <taxon>Alphaproteobacteria</taxon>
        <taxon>Acetobacterales</taxon>
        <taxon>Acidocellaceae</taxon>
        <taxon>Acidocella</taxon>
    </lineage>
</organism>
<evidence type="ECO:0000256" key="1">
    <source>
        <dbReference type="SAM" id="SignalP"/>
    </source>
</evidence>
<evidence type="ECO:0000313" key="3">
    <source>
        <dbReference type="Proteomes" id="UP000553706"/>
    </source>
</evidence>
<sequence>MSRYARFFCLAALALPVAAPALAQSSYSPSSGEVSHQFSSGANRVGQGATQIGEGIKNGAIMTWDAMKNSAHAFANSFSGDQSDTSHYNSSAQ</sequence>
<feature type="chain" id="PRO_5032729110" evidence="1">
    <location>
        <begin position="24"/>
        <end position="93"/>
    </location>
</feature>
<proteinExistence type="predicted"/>